<reference evidence="1" key="1">
    <citation type="submission" date="2020-07" db="EMBL/GenBank/DDBJ databases">
        <title>Huge and variable diversity of episymbiotic CPR bacteria and DPANN archaea in groundwater ecosystems.</title>
        <authorList>
            <person name="He C.Y."/>
            <person name="Keren R."/>
            <person name="Whittaker M."/>
            <person name="Farag I.F."/>
            <person name="Doudna J."/>
            <person name="Cate J.H.D."/>
            <person name="Banfield J.F."/>
        </authorList>
    </citation>
    <scope>NUCLEOTIDE SEQUENCE</scope>
    <source>
        <strain evidence="1">NC_groundwater_1664_Pr3_B-0.1um_52_9</strain>
    </source>
</reference>
<organism evidence="1 2">
    <name type="scientific">Desulfomonile tiedjei</name>
    <dbReference type="NCBI Taxonomy" id="2358"/>
    <lineage>
        <taxon>Bacteria</taxon>
        <taxon>Pseudomonadati</taxon>
        <taxon>Thermodesulfobacteriota</taxon>
        <taxon>Desulfomonilia</taxon>
        <taxon>Desulfomonilales</taxon>
        <taxon>Desulfomonilaceae</taxon>
        <taxon>Desulfomonile</taxon>
    </lineage>
</organism>
<dbReference type="EMBL" id="JACRDE010000260">
    <property type="protein sequence ID" value="MBI5249735.1"/>
    <property type="molecule type" value="Genomic_DNA"/>
</dbReference>
<dbReference type="Proteomes" id="UP000807825">
    <property type="component" value="Unassembled WGS sequence"/>
</dbReference>
<accession>A0A9D6Z3D5</accession>
<proteinExistence type="predicted"/>
<dbReference type="CDD" id="cd00882">
    <property type="entry name" value="Ras_like_GTPase"/>
    <property type="match status" value="1"/>
</dbReference>
<sequence length="193" mass="21997">MPHINYRDKQLSFKIVYYGPGLSGKTTNLMYIHQALEKDRRGDIVVLDTAEERTLFFDFFPLELGRIEGYSVHFNMYTVPGQVYYEASRRLILEGADGVVFVADSHEGRMADNVESFCMLQTNLTSFGLDWQRFPLVLQYNKRDLVEVLPLGTLERELGLNGIPVLEAVATAGTGVMETIRTVSRHVIQKFQL</sequence>
<dbReference type="InterPro" id="IPR027417">
    <property type="entry name" value="P-loop_NTPase"/>
</dbReference>
<evidence type="ECO:0000313" key="1">
    <source>
        <dbReference type="EMBL" id="MBI5249735.1"/>
    </source>
</evidence>
<dbReference type="PRINTS" id="PR00449">
    <property type="entry name" value="RASTRNSFRMNG"/>
</dbReference>
<dbReference type="PANTHER" id="PTHR42708:SF1">
    <property type="entry name" value="GLIDING MOTILITY PROTEIN MGLA"/>
    <property type="match status" value="1"/>
</dbReference>
<gene>
    <name evidence="1" type="ORF">HY912_09585</name>
</gene>
<protein>
    <submittedName>
        <fullName evidence="1">GTPase domain-containing protein</fullName>
    </submittedName>
</protein>
<dbReference type="InterPro" id="IPR052705">
    <property type="entry name" value="Gliding_Motility_GTPase"/>
</dbReference>
<evidence type="ECO:0000313" key="2">
    <source>
        <dbReference type="Proteomes" id="UP000807825"/>
    </source>
</evidence>
<comment type="caution">
    <text evidence="1">The sequence shown here is derived from an EMBL/GenBank/DDBJ whole genome shotgun (WGS) entry which is preliminary data.</text>
</comment>
<dbReference type="Gene3D" id="3.40.50.300">
    <property type="entry name" value="P-loop containing nucleotide triphosphate hydrolases"/>
    <property type="match status" value="1"/>
</dbReference>
<dbReference type="SUPFAM" id="SSF52540">
    <property type="entry name" value="P-loop containing nucleoside triphosphate hydrolases"/>
    <property type="match status" value="1"/>
</dbReference>
<dbReference type="AlphaFoldDB" id="A0A9D6Z3D5"/>
<dbReference type="PANTHER" id="PTHR42708">
    <property type="entry name" value="ATP/GTP-BINDING PROTEIN-RELATED"/>
    <property type="match status" value="1"/>
</dbReference>
<name>A0A9D6Z3D5_9BACT</name>